<comment type="caution">
    <text evidence="2">The sequence shown here is derived from an EMBL/GenBank/DDBJ whole genome shotgun (WGS) entry which is preliminary data.</text>
</comment>
<name>A0A8H9KWS9_9SPHI</name>
<dbReference type="Pfam" id="PF04371">
    <property type="entry name" value="PAD_porph"/>
    <property type="match status" value="1"/>
</dbReference>
<evidence type="ECO:0000313" key="2">
    <source>
        <dbReference type="EMBL" id="GGE14169.1"/>
    </source>
</evidence>
<dbReference type="Proteomes" id="UP000614460">
    <property type="component" value="Unassembled WGS sequence"/>
</dbReference>
<protein>
    <recommendedName>
        <fullName evidence="4">Agmatine deiminase</fullName>
    </recommendedName>
</protein>
<evidence type="ECO:0000256" key="1">
    <source>
        <dbReference type="ARBA" id="ARBA00022801"/>
    </source>
</evidence>
<dbReference type="PANTHER" id="PTHR31377">
    <property type="entry name" value="AGMATINE DEIMINASE-RELATED"/>
    <property type="match status" value="1"/>
</dbReference>
<dbReference type="EMBL" id="BMKM01000002">
    <property type="protein sequence ID" value="GGE14169.1"/>
    <property type="molecule type" value="Genomic_DNA"/>
</dbReference>
<sequence>MIFVSSLLKDKYSSIFNDLKKNVQVKEIPNTKDIWIRDFMPIWSNNNSWVLFQYFPKYLRNPKFQNLISDNRSICNQLGIDYQYSEIILDGGSVVYFKGIFLVSDRIYLDNPTLSKQQIRTSLENLFHSDKIIIVPALDHDFTGHLDGILTIIDSNLILINDFQEEEYKNQLTKLLSPIFEIDFLPYNPYKNRTYQSAKGVYMNFIETTDFVLVPVFKQIEDELAIEKLNTIYSKKTIVPINCNVLAGEGGLLHCISWSSYPPLICKESKNSVTK</sequence>
<dbReference type="InterPro" id="IPR007466">
    <property type="entry name" value="Peptidyl-Arg-deiminase_porph"/>
</dbReference>
<organism evidence="2 3">
    <name type="scientific">Sphingobacterium cellulitidis</name>
    <dbReference type="NCBI Taxonomy" id="1768011"/>
    <lineage>
        <taxon>Bacteria</taxon>
        <taxon>Pseudomonadati</taxon>
        <taxon>Bacteroidota</taxon>
        <taxon>Sphingobacteriia</taxon>
        <taxon>Sphingobacteriales</taxon>
        <taxon>Sphingobacteriaceae</taxon>
        <taxon>Sphingobacterium</taxon>
    </lineage>
</organism>
<dbReference type="Gene3D" id="3.75.10.10">
    <property type="entry name" value="L-arginine/glycine Amidinotransferase, Chain A"/>
    <property type="match status" value="1"/>
</dbReference>
<keyword evidence="3" id="KW-1185">Reference proteome</keyword>
<accession>A0A8H9KWS9</accession>
<evidence type="ECO:0000313" key="3">
    <source>
        <dbReference type="Proteomes" id="UP000614460"/>
    </source>
</evidence>
<dbReference type="GO" id="GO:0004668">
    <property type="term" value="F:protein-arginine deiminase activity"/>
    <property type="evidence" value="ECO:0007669"/>
    <property type="project" value="InterPro"/>
</dbReference>
<reference evidence="2" key="2">
    <citation type="submission" date="2020-09" db="EMBL/GenBank/DDBJ databases">
        <authorList>
            <person name="Sun Q."/>
            <person name="Zhou Y."/>
        </authorList>
    </citation>
    <scope>NUCLEOTIDE SEQUENCE</scope>
    <source>
        <strain evidence="2">CGMCC 1.15966</strain>
    </source>
</reference>
<dbReference type="AlphaFoldDB" id="A0A8H9KWS9"/>
<dbReference type="SUPFAM" id="SSF55909">
    <property type="entry name" value="Pentein"/>
    <property type="match status" value="1"/>
</dbReference>
<dbReference type="RefSeq" id="WP_182498754.1">
    <property type="nucleotide sequence ID" value="NZ_BMKM01000002.1"/>
</dbReference>
<gene>
    <name evidence="2" type="ORF">GCM10011516_09950</name>
</gene>
<reference evidence="2" key="1">
    <citation type="journal article" date="2014" name="Int. J. Syst. Evol. Microbiol.">
        <title>Complete genome sequence of Corynebacterium casei LMG S-19264T (=DSM 44701T), isolated from a smear-ripened cheese.</title>
        <authorList>
            <consortium name="US DOE Joint Genome Institute (JGI-PGF)"/>
            <person name="Walter F."/>
            <person name="Albersmeier A."/>
            <person name="Kalinowski J."/>
            <person name="Ruckert C."/>
        </authorList>
    </citation>
    <scope>NUCLEOTIDE SEQUENCE</scope>
    <source>
        <strain evidence="2">CGMCC 1.15966</strain>
    </source>
</reference>
<proteinExistence type="predicted"/>
<dbReference type="PANTHER" id="PTHR31377:SF0">
    <property type="entry name" value="AGMATINE DEIMINASE-RELATED"/>
    <property type="match status" value="1"/>
</dbReference>
<dbReference type="GO" id="GO:0009446">
    <property type="term" value="P:putrescine biosynthetic process"/>
    <property type="evidence" value="ECO:0007669"/>
    <property type="project" value="InterPro"/>
</dbReference>
<dbReference type="GO" id="GO:0047632">
    <property type="term" value="F:agmatine deiminase activity"/>
    <property type="evidence" value="ECO:0007669"/>
    <property type="project" value="TreeGrafter"/>
</dbReference>
<keyword evidence="1" id="KW-0378">Hydrolase</keyword>
<evidence type="ECO:0008006" key="4">
    <source>
        <dbReference type="Google" id="ProtNLM"/>
    </source>
</evidence>